<dbReference type="EMBL" id="CP056030">
    <property type="protein sequence ID" value="QKZ05139.1"/>
    <property type="molecule type" value="Genomic_DNA"/>
</dbReference>
<dbReference type="AlphaFoldDB" id="A0A7D5D776"/>
<keyword evidence="8 10" id="KW-0449">Lipoprotein</keyword>
<dbReference type="RefSeq" id="WP_176571080.1">
    <property type="nucleotide sequence ID" value="NZ_CP056030.1"/>
</dbReference>
<evidence type="ECO:0000256" key="10">
    <source>
        <dbReference type="RuleBase" id="RU362097"/>
    </source>
</evidence>
<dbReference type="Gene3D" id="1.20.1600.10">
    <property type="entry name" value="Outer membrane efflux proteins (OEP)"/>
    <property type="match status" value="1"/>
</dbReference>
<evidence type="ECO:0000256" key="7">
    <source>
        <dbReference type="ARBA" id="ARBA00023237"/>
    </source>
</evidence>
<comment type="similarity">
    <text evidence="1 10">Belongs to the outer membrane factor (OMF) (TC 1.B.17) family.</text>
</comment>
<dbReference type="Pfam" id="PF02321">
    <property type="entry name" value="OEP"/>
    <property type="match status" value="2"/>
</dbReference>
<evidence type="ECO:0000256" key="9">
    <source>
        <dbReference type="ARBA" id="ARBA00037313"/>
    </source>
</evidence>
<gene>
    <name evidence="12" type="ORF">HWQ56_15615</name>
</gene>
<evidence type="ECO:0000313" key="12">
    <source>
        <dbReference type="EMBL" id="QKZ05139.1"/>
    </source>
</evidence>
<dbReference type="PANTHER" id="PTHR30203:SF20">
    <property type="entry name" value="MULTIDRUG RESISTANCE OUTER MEMBRANE PROTEIN MDTP-RELATED"/>
    <property type="match status" value="1"/>
</dbReference>
<reference evidence="12 13" key="1">
    <citation type="submission" date="2020-06" db="EMBL/GenBank/DDBJ databases">
        <title>Pseudomonas eucalypticola sp. nov., an endophyte of Eucalyptus dunnii leaves with biocontrol ability of eucalyptus leaf blight.</title>
        <authorList>
            <person name="Liu Y."/>
            <person name="Song Z."/>
            <person name="Zeng H."/>
            <person name="Lu M."/>
            <person name="Wang X."/>
            <person name="Lian X."/>
            <person name="Zhang Q."/>
        </authorList>
    </citation>
    <scope>NUCLEOTIDE SEQUENCE [LARGE SCALE GENOMIC DNA]</scope>
    <source>
        <strain evidence="12 13">NP-1</strain>
    </source>
</reference>
<dbReference type="NCBIfam" id="TIGR01845">
    <property type="entry name" value="outer_NodT"/>
    <property type="match status" value="1"/>
</dbReference>
<organism evidence="12 13">
    <name type="scientific">Pseudomonas eucalypticola</name>
    <dbReference type="NCBI Taxonomy" id="2599595"/>
    <lineage>
        <taxon>Bacteria</taxon>
        <taxon>Pseudomonadati</taxon>
        <taxon>Pseudomonadota</taxon>
        <taxon>Gammaproteobacteria</taxon>
        <taxon>Pseudomonadales</taxon>
        <taxon>Pseudomonadaceae</taxon>
        <taxon>Pseudomonas</taxon>
    </lineage>
</organism>
<keyword evidence="2 10" id="KW-1134">Transmembrane beta strand</keyword>
<dbReference type="PROSITE" id="PS51257">
    <property type="entry name" value="PROKAR_LIPOPROTEIN"/>
    <property type="match status" value="1"/>
</dbReference>
<dbReference type="InterPro" id="IPR003423">
    <property type="entry name" value="OMP_efflux"/>
</dbReference>
<dbReference type="Proteomes" id="UP000509568">
    <property type="component" value="Chromosome"/>
</dbReference>
<proteinExistence type="inferred from homology"/>
<keyword evidence="4" id="KW-0732">Signal</keyword>
<dbReference type="KEGG" id="pez:HWQ56_15615"/>
<evidence type="ECO:0000256" key="5">
    <source>
        <dbReference type="ARBA" id="ARBA00023136"/>
    </source>
</evidence>
<dbReference type="PANTHER" id="PTHR30203">
    <property type="entry name" value="OUTER MEMBRANE CATION EFFLUX PROTEIN"/>
    <property type="match status" value="1"/>
</dbReference>
<evidence type="ECO:0000256" key="2">
    <source>
        <dbReference type="ARBA" id="ARBA00022452"/>
    </source>
</evidence>
<comment type="subcellular location">
    <subcellularLocation>
        <location evidence="10">Cell outer membrane</location>
        <topology evidence="10">Lipid-anchor</topology>
    </subcellularLocation>
</comment>
<dbReference type="GO" id="GO:0009279">
    <property type="term" value="C:cell outer membrane"/>
    <property type="evidence" value="ECO:0007669"/>
    <property type="project" value="UniProtKB-SubCell"/>
</dbReference>
<sequence>MKRIFSTCALPLAVVTITLTISGCISTHGIGPASQPMAANHLQTDSAIAQASLDAQWPAERWWQAYGDAQLNAWVEDAQRNSPTLAEAAARVRQAKAMAGITEANEAPQLNAKASITRHKWPTDNYYGPGELADVTNFDNNAALGLSYSLDLWGREQSATEQALDAAHAAAAQGRAAQLELQGNLVRSYIQLSEQYAQRDILQALLKQQQQILNLAQKRFDHGIGTQLEVSQAQTALPETRRQIDGLDEAIALTGNQLAALAGKGPGAAHRLQRPALALAAPLALPARLPAQLLGQRPDVVASRWRVNAQARGIDVARAGFYPDVDLSASLGFSGTGGGVLEFLTANKLGASVGPALSLPIFDGGRLRAQLGEASAGYDVAVAQYNQTLVQALKDISDQLIRRRSMDSQAALADQGVAAAQRSYDIARVAFQRGLTAYLDVLNAQTQLFREQQVQQQVQAARLQTQASLVTALGGGVRAGSDSPDPTRAQPAKPGLALLRKGQAL</sequence>
<keyword evidence="5 10" id="KW-0472">Membrane</keyword>
<dbReference type="SUPFAM" id="SSF56954">
    <property type="entry name" value="Outer membrane efflux proteins (OEP)"/>
    <property type="match status" value="1"/>
</dbReference>
<evidence type="ECO:0000313" key="13">
    <source>
        <dbReference type="Proteomes" id="UP000509568"/>
    </source>
</evidence>
<name>A0A7D5D776_9PSED</name>
<keyword evidence="3 10" id="KW-0812">Transmembrane</keyword>
<evidence type="ECO:0000256" key="4">
    <source>
        <dbReference type="ARBA" id="ARBA00022729"/>
    </source>
</evidence>
<protein>
    <submittedName>
        <fullName evidence="12">Efflux transporter outer membrane subunit</fullName>
    </submittedName>
</protein>
<dbReference type="GO" id="GO:0015562">
    <property type="term" value="F:efflux transmembrane transporter activity"/>
    <property type="evidence" value="ECO:0007669"/>
    <property type="project" value="InterPro"/>
</dbReference>
<accession>A0A7D5D776</accession>
<evidence type="ECO:0000256" key="11">
    <source>
        <dbReference type="SAM" id="MobiDB-lite"/>
    </source>
</evidence>
<evidence type="ECO:0000256" key="1">
    <source>
        <dbReference type="ARBA" id="ARBA00007613"/>
    </source>
</evidence>
<evidence type="ECO:0000256" key="8">
    <source>
        <dbReference type="ARBA" id="ARBA00023288"/>
    </source>
</evidence>
<keyword evidence="7" id="KW-0998">Cell outer membrane</keyword>
<dbReference type="InterPro" id="IPR010131">
    <property type="entry name" value="MdtP/NodT-like"/>
</dbReference>
<comment type="function">
    <text evidence="9">Could be involved in resistance to puromycin, acriflavine and tetraphenylarsonium chloride.</text>
</comment>
<evidence type="ECO:0000256" key="6">
    <source>
        <dbReference type="ARBA" id="ARBA00023139"/>
    </source>
</evidence>
<keyword evidence="13" id="KW-1185">Reference proteome</keyword>
<dbReference type="Gene3D" id="2.20.200.10">
    <property type="entry name" value="Outer membrane efflux proteins (OEP)"/>
    <property type="match status" value="1"/>
</dbReference>
<evidence type="ECO:0000256" key="3">
    <source>
        <dbReference type="ARBA" id="ARBA00022692"/>
    </source>
</evidence>
<keyword evidence="6 10" id="KW-0564">Palmitate</keyword>
<feature type="region of interest" description="Disordered" evidence="11">
    <location>
        <begin position="476"/>
        <end position="495"/>
    </location>
</feature>